<evidence type="ECO:0000313" key="2">
    <source>
        <dbReference type="Proteomes" id="UP000701801"/>
    </source>
</evidence>
<organism evidence="1 2">
    <name type="scientific">Hymenoscyphus albidus</name>
    <dbReference type="NCBI Taxonomy" id="595503"/>
    <lineage>
        <taxon>Eukaryota</taxon>
        <taxon>Fungi</taxon>
        <taxon>Dikarya</taxon>
        <taxon>Ascomycota</taxon>
        <taxon>Pezizomycotina</taxon>
        <taxon>Leotiomycetes</taxon>
        <taxon>Helotiales</taxon>
        <taxon>Helotiaceae</taxon>
        <taxon>Hymenoscyphus</taxon>
    </lineage>
</organism>
<keyword evidence="2" id="KW-1185">Reference proteome</keyword>
<comment type="caution">
    <text evidence="1">The sequence shown here is derived from an EMBL/GenBank/DDBJ whole genome shotgun (WGS) entry which is preliminary data.</text>
</comment>
<gene>
    <name evidence="1" type="ORF">HYALB_00011548</name>
</gene>
<dbReference type="Proteomes" id="UP000701801">
    <property type="component" value="Unassembled WGS sequence"/>
</dbReference>
<evidence type="ECO:0000313" key="1">
    <source>
        <dbReference type="EMBL" id="CAG8975993.1"/>
    </source>
</evidence>
<accession>A0A9N9LLM0</accession>
<proteinExistence type="predicted"/>
<name>A0A9N9LLM0_9HELO</name>
<protein>
    <submittedName>
        <fullName evidence="1">Uncharacterized protein</fullName>
    </submittedName>
</protein>
<sequence>MELTRQKGRTADSDTVGQLRRLADSSMQGGSDGCARGVVASNVAVMEGRPLEPGRNLAAKLTPSDAAQAPLLNIIFSTTPMFLQSPHIYSLTLWYHSLWPVPVASAVVLPIYQQATATIINKLPRDDSSSPEDG</sequence>
<reference evidence="1" key="1">
    <citation type="submission" date="2021-07" db="EMBL/GenBank/DDBJ databases">
        <authorList>
            <person name="Durling M."/>
        </authorList>
    </citation>
    <scope>NUCLEOTIDE SEQUENCE</scope>
</reference>
<dbReference type="EMBL" id="CAJVRM010000159">
    <property type="protein sequence ID" value="CAG8975993.1"/>
    <property type="molecule type" value="Genomic_DNA"/>
</dbReference>
<dbReference type="AlphaFoldDB" id="A0A9N9LLM0"/>